<gene>
    <name evidence="1" type="ORF">LNINA_LOCUS3495</name>
</gene>
<proteinExistence type="predicted"/>
<dbReference type="AlphaFoldDB" id="A0AAV1J670"/>
<accession>A0AAV1J670</accession>
<sequence length="151" mass="16427">MCPLHPKKPGCAHTKHPWEQVASPGFPQTSHTATLHDHHPQVIADAHIHNSTLITCREGVGCGGWTRRRRASALSNPSVVTPTPAASGTESTLNPTILVDISASEVLITPSKVASKLLDSGWQEHQNAIKLHDLVPRPVYGRTRMILFQDT</sequence>
<evidence type="ECO:0000313" key="1">
    <source>
        <dbReference type="EMBL" id="CAK1543693.1"/>
    </source>
</evidence>
<organism evidence="1 2">
    <name type="scientific">Leptosia nina</name>
    <dbReference type="NCBI Taxonomy" id="320188"/>
    <lineage>
        <taxon>Eukaryota</taxon>
        <taxon>Metazoa</taxon>
        <taxon>Ecdysozoa</taxon>
        <taxon>Arthropoda</taxon>
        <taxon>Hexapoda</taxon>
        <taxon>Insecta</taxon>
        <taxon>Pterygota</taxon>
        <taxon>Neoptera</taxon>
        <taxon>Endopterygota</taxon>
        <taxon>Lepidoptera</taxon>
        <taxon>Glossata</taxon>
        <taxon>Ditrysia</taxon>
        <taxon>Papilionoidea</taxon>
        <taxon>Pieridae</taxon>
        <taxon>Pierinae</taxon>
        <taxon>Leptosia</taxon>
    </lineage>
</organism>
<name>A0AAV1J670_9NEOP</name>
<evidence type="ECO:0000313" key="2">
    <source>
        <dbReference type="Proteomes" id="UP001497472"/>
    </source>
</evidence>
<comment type="caution">
    <text evidence="1">The sequence shown here is derived from an EMBL/GenBank/DDBJ whole genome shotgun (WGS) entry which is preliminary data.</text>
</comment>
<dbReference type="Proteomes" id="UP001497472">
    <property type="component" value="Unassembled WGS sequence"/>
</dbReference>
<keyword evidence="2" id="KW-1185">Reference proteome</keyword>
<dbReference type="EMBL" id="CAVLEF010000004">
    <property type="protein sequence ID" value="CAK1543693.1"/>
    <property type="molecule type" value="Genomic_DNA"/>
</dbReference>
<reference evidence="1 2" key="1">
    <citation type="submission" date="2023-11" db="EMBL/GenBank/DDBJ databases">
        <authorList>
            <person name="Okamura Y."/>
        </authorList>
    </citation>
    <scope>NUCLEOTIDE SEQUENCE [LARGE SCALE GENOMIC DNA]</scope>
</reference>
<protein>
    <submittedName>
        <fullName evidence="1">Uncharacterized protein</fullName>
    </submittedName>
</protein>